<organism evidence="1 2">
    <name type="scientific">Armadillidium nasatum</name>
    <dbReference type="NCBI Taxonomy" id="96803"/>
    <lineage>
        <taxon>Eukaryota</taxon>
        <taxon>Metazoa</taxon>
        <taxon>Ecdysozoa</taxon>
        <taxon>Arthropoda</taxon>
        <taxon>Crustacea</taxon>
        <taxon>Multicrustacea</taxon>
        <taxon>Malacostraca</taxon>
        <taxon>Eumalacostraca</taxon>
        <taxon>Peracarida</taxon>
        <taxon>Isopoda</taxon>
        <taxon>Oniscidea</taxon>
        <taxon>Crinocheta</taxon>
        <taxon>Armadillidiidae</taxon>
        <taxon>Armadillidium</taxon>
    </lineage>
</organism>
<sequence>MRGCESRFIVDSQQILYRS</sequence>
<accession>A0A5N5SLL3</accession>
<comment type="caution">
    <text evidence="1">The sequence shown here is derived from an EMBL/GenBank/DDBJ whole genome shotgun (WGS) entry which is preliminary data.</text>
</comment>
<dbReference type="AlphaFoldDB" id="A0A5N5SLL3"/>
<dbReference type="Proteomes" id="UP000326759">
    <property type="component" value="Unassembled WGS sequence"/>
</dbReference>
<dbReference type="EMBL" id="SEYY01023283">
    <property type="protein sequence ID" value="KAB7494961.1"/>
    <property type="molecule type" value="Genomic_DNA"/>
</dbReference>
<keyword evidence="2" id="KW-1185">Reference proteome</keyword>
<evidence type="ECO:0000313" key="1">
    <source>
        <dbReference type="EMBL" id="KAB7494961.1"/>
    </source>
</evidence>
<evidence type="ECO:0000313" key="2">
    <source>
        <dbReference type="Proteomes" id="UP000326759"/>
    </source>
</evidence>
<protein>
    <submittedName>
        <fullName evidence="1">Uncharacterized protein</fullName>
    </submittedName>
</protein>
<gene>
    <name evidence="1" type="ORF">Anas_11003</name>
</gene>
<proteinExistence type="predicted"/>
<name>A0A5N5SLL3_9CRUS</name>
<reference evidence="1 2" key="1">
    <citation type="journal article" date="2019" name="PLoS Biol.">
        <title>Sex chromosomes control vertical transmission of feminizing Wolbachia symbionts in an isopod.</title>
        <authorList>
            <person name="Becking T."/>
            <person name="Chebbi M.A."/>
            <person name="Giraud I."/>
            <person name="Moumen B."/>
            <person name="Laverre T."/>
            <person name="Caubet Y."/>
            <person name="Peccoud J."/>
            <person name="Gilbert C."/>
            <person name="Cordaux R."/>
        </authorList>
    </citation>
    <scope>NUCLEOTIDE SEQUENCE [LARGE SCALE GENOMIC DNA]</scope>
    <source>
        <strain evidence="1">ANa2</strain>
        <tissue evidence="1">Whole body excluding digestive tract and cuticle</tissue>
    </source>
</reference>